<dbReference type="EMBL" id="CP000806">
    <property type="protein sequence ID" value="ACB52194.1"/>
    <property type="molecule type" value="Genomic_DNA"/>
</dbReference>
<keyword evidence="3" id="KW-1185">Reference proteome</keyword>
<evidence type="ECO:0008006" key="4">
    <source>
        <dbReference type="Google" id="ProtNLM"/>
    </source>
</evidence>
<accession>B1WUZ7</accession>
<dbReference type="KEGG" id="cyt:cce_2846"/>
<feature type="region of interest" description="Disordered" evidence="1">
    <location>
        <begin position="1"/>
        <end position="34"/>
    </location>
</feature>
<sequence>MNGHHKFSQLTKKFSEDRKAEISQKTAQLKTKMDSTLEEREKQLLAMSDKAIDTSDIPELDDTFWENAKVVKPMPKTAVSIPLDDDIIEWFKKQGKSYPTLINSVLRSYINTQQNKID</sequence>
<dbReference type="HOGENOM" id="CLU_140900_1_2_3"/>
<evidence type="ECO:0000313" key="3">
    <source>
        <dbReference type="Proteomes" id="UP000001203"/>
    </source>
</evidence>
<name>B1WUZ7_CROS5</name>
<evidence type="ECO:0000256" key="1">
    <source>
        <dbReference type="SAM" id="MobiDB-lite"/>
    </source>
</evidence>
<dbReference type="eggNOG" id="COG3514">
    <property type="taxonomic scope" value="Bacteria"/>
</dbReference>
<proteinExistence type="predicted"/>
<protein>
    <recommendedName>
        <fullName evidence="4">BrnA antitoxin of type II toxin-antitoxin system</fullName>
    </recommendedName>
</protein>
<gene>
    <name evidence="2" type="ordered locus">cce_2846</name>
</gene>
<dbReference type="Proteomes" id="UP000001203">
    <property type="component" value="Chromosome circular"/>
</dbReference>
<organism evidence="2 3">
    <name type="scientific">Crocosphaera subtropica (strain ATCC 51142 / BH68)</name>
    <name type="common">Cyanothece sp. (strain ATCC 51142)</name>
    <dbReference type="NCBI Taxonomy" id="43989"/>
    <lineage>
        <taxon>Bacteria</taxon>
        <taxon>Bacillati</taxon>
        <taxon>Cyanobacteriota</taxon>
        <taxon>Cyanophyceae</taxon>
        <taxon>Oscillatoriophycideae</taxon>
        <taxon>Chroococcales</taxon>
        <taxon>Aphanothecaceae</taxon>
        <taxon>Crocosphaera</taxon>
        <taxon>Crocosphaera subtropica</taxon>
    </lineage>
</organism>
<dbReference type="STRING" id="43989.cce_2846"/>
<feature type="compositionally biased region" description="Basic and acidic residues" evidence="1">
    <location>
        <begin position="13"/>
        <end position="22"/>
    </location>
</feature>
<reference evidence="2 3" key="1">
    <citation type="journal article" date="2008" name="Proc. Natl. Acad. Sci. U.S.A.">
        <title>The genome of Cyanothece 51142, a unicellular diazotrophic cyanobacterium important in the marine nitrogen cycle.</title>
        <authorList>
            <person name="Welsh E.A."/>
            <person name="Liberton M."/>
            <person name="Stoeckel J."/>
            <person name="Loh T."/>
            <person name="Elvitigala T."/>
            <person name="Wang C."/>
            <person name="Wollam A."/>
            <person name="Fulton R.S."/>
            <person name="Clifton S.W."/>
            <person name="Jacobs J.M."/>
            <person name="Aurora R."/>
            <person name="Ghosh B.K."/>
            <person name="Sherman L.A."/>
            <person name="Smith R.D."/>
            <person name="Wilson R.K."/>
            <person name="Pakrasi H.B."/>
        </authorList>
    </citation>
    <scope>NUCLEOTIDE SEQUENCE [LARGE SCALE GENOMIC DNA]</scope>
    <source>
        <strain evidence="3">ATCC 51142 / BH68</strain>
    </source>
</reference>
<dbReference type="OrthoDB" id="9796641at2"/>
<dbReference type="InterPro" id="IPR025528">
    <property type="entry name" value="BrnA_antitoxin"/>
</dbReference>
<dbReference type="AlphaFoldDB" id="B1WUZ7"/>
<dbReference type="RefSeq" id="WP_009547310.1">
    <property type="nucleotide sequence ID" value="NC_010546.1"/>
</dbReference>
<evidence type="ECO:0000313" key="2">
    <source>
        <dbReference type="EMBL" id="ACB52194.1"/>
    </source>
</evidence>
<dbReference type="Pfam" id="PF14384">
    <property type="entry name" value="BrnA_antitoxin"/>
    <property type="match status" value="1"/>
</dbReference>